<evidence type="ECO:0000256" key="1">
    <source>
        <dbReference type="ARBA" id="ARBA00009995"/>
    </source>
</evidence>
<dbReference type="InterPro" id="IPR058980">
    <property type="entry name" value="Glyco_transf_N"/>
</dbReference>
<dbReference type="InterPro" id="IPR035595">
    <property type="entry name" value="UDP_glycos_trans_CS"/>
</dbReference>
<accession>A0ABY9BV06</accession>
<comment type="similarity">
    <text evidence="1">Belongs to the UDP-glycosyltransferase family.</text>
</comment>
<feature type="coiled-coil region" evidence="3">
    <location>
        <begin position="412"/>
        <end position="439"/>
    </location>
</feature>
<reference evidence="6 7" key="1">
    <citation type="journal article" date="2023" name="Hortic Res">
        <title>The complete reference genome for grapevine (Vitis vinifera L.) genetics and breeding.</title>
        <authorList>
            <person name="Shi X."/>
            <person name="Cao S."/>
            <person name="Wang X."/>
            <person name="Huang S."/>
            <person name="Wang Y."/>
            <person name="Liu Z."/>
            <person name="Liu W."/>
            <person name="Leng X."/>
            <person name="Peng Y."/>
            <person name="Wang N."/>
            <person name="Wang Y."/>
            <person name="Ma Z."/>
            <person name="Xu X."/>
            <person name="Zhang F."/>
            <person name="Xue H."/>
            <person name="Zhong H."/>
            <person name="Wang Y."/>
            <person name="Zhang K."/>
            <person name="Velt A."/>
            <person name="Avia K."/>
            <person name="Holtgrawe D."/>
            <person name="Grimplet J."/>
            <person name="Matus J.T."/>
            <person name="Ware D."/>
            <person name="Wu X."/>
            <person name="Wang H."/>
            <person name="Liu C."/>
            <person name="Fang Y."/>
            <person name="Rustenholz C."/>
            <person name="Cheng Z."/>
            <person name="Xiao H."/>
            <person name="Zhou Y."/>
        </authorList>
    </citation>
    <scope>NUCLEOTIDE SEQUENCE [LARGE SCALE GENOMIC DNA]</scope>
    <source>
        <strain evidence="7">cv. Pinot noir / PN40024</strain>
        <tissue evidence="6">Leaf</tissue>
    </source>
</reference>
<feature type="region of interest" description="Disordered" evidence="4">
    <location>
        <begin position="505"/>
        <end position="529"/>
    </location>
</feature>
<name>A0ABY9BV06_VITVI</name>
<keyword evidence="3" id="KW-0175">Coiled coil</keyword>
<dbReference type="InterPro" id="IPR002213">
    <property type="entry name" value="UDP_glucos_trans"/>
</dbReference>
<evidence type="ECO:0000256" key="2">
    <source>
        <dbReference type="ARBA" id="ARBA00022679"/>
    </source>
</evidence>
<sequence>MDVRSSMKVVLLPWLAHGHISPFLELAKKLSRRNFYIYFCSTPVNLSSIKGKLTEEDSLSIELVEIHLPSLPDLPPHYQTTNGLPPHLMPTLKKAFDMASPGFADILTTLNPDLIIYDILQPWAPVAASSQNIPAVLFLSTGATLLSVLLQEQPITGIPLQDSERIKMLNHLADSSANEITDEARAAQCLKLSSNIILMRTFRDLEGKHIDQASCLTQKKVVPVGPLVQHTTDEFEKEEIIEWLDKKEESSTVLVSFGSEYFLSKEEMEEMAHALELSTVSFIWVLRFPQRDKIASVEEALPEGFLSRVGERGKVVKDWAPQREILNHSSTGGFVSHCGWSSVMESLKFGVPIVAIPMHLDQPLNAKVVESVGVGVEVKRDENGRLDREEIAKVIKQVVVEKSGENVSRKVREMSESMRKQAEEEIAEVVEELVQLCKGDGAAFDESSPPRTHVEDDSGPTSSHEILEKYYAAERAINSYQKGIQQQLDIMRGLIHRLDARRERSVHSPTAGHSGYAADDFPEAEHDSPYARYDMPFHRTEEVPDTPIRHPPIIADDEVVVCDPLPLCSMSVARSHSSGRQRRVRRMAPNLLSPFIAQAQTRHFAIKMDLKEAAATVFDGDLDPRHELVSMHDTSLTRDNLVSFQGDCWIGNDVNISICRGCILPNVAIRR</sequence>
<dbReference type="Pfam" id="PF00201">
    <property type="entry name" value="UDPGT"/>
    <property type="match status" value="1"/>
</dbReference>
<feature type="domain" description="Glycosyltransferase N-terminal" evidence="5">
    <location>
        <begin position="6"/>
        <end position="228"/>
    </location>
</feature>
<protein>
    <recommendedName>
        <fullName evidence="5">Glycosyltransferase N-terminal domain-containing protein</fullName>
    </recommendedName>
</protein>
<evidence type="ECO:0000313" key="7">
    <source>
        <dbReference type="Proteomes" id="UP001227230"/>
    </source>
</evidence>
<dbReference type="SUPFAM" id="SSF53756">
    <property type="entry name" value="UDP-Glycosyltransferase/glycogen phosphorylase"/>
    <property type="match status" value="1"/>
</dbReference>
<dbReference type="PROSITE" id="PS00375">
    <property type="entry name" value="UDPGT"/>
    <property type="match status" value="1"/>
</dbReference>
<dbReference type="CDD" id="cd03784">
    <property type="entry name" value="GT1_Gtf-like"/>
    <property type="match status" value="1"/>
</dbReference>
<gene>
    <name evidence="6" type="ORF">VitviT2T_005960</name>
</gene>
<dbReference type="Gene3D" id="3.40.50.2000">
    <property type="entry name" value="Glycogen Phosphorylase B"/>
    <property type="match status" value="2"/>
</dbReference>
<evidence type="ECO:0000256" key="3">
    <source>
        <dbReference type="SAM" id="Coils"/>
    </source>
</evidence>
<dbReference type="Pfam" id="PF26168">
    <property type="entry name" value="Glyco_transf_N"/>
    <property type="match status" value="1"/>
</dbReference>
<evidence type="ECO:0000259" key="5">
    <source>
        <dbReference type="Pfam" id="PF26168"/>
    </source>
</evidence>
<feature type="region of interest" description="Disordered" evidence="4">
    <location>
        <begin position="441"/>
        <end position="463"/>
    </location>
</feature>
<keyword evidence="7" id="KW-1185">Reference proteome</keyword>
<dbReference type="Proteomes" id="UP001227230">
    <property type="component" value="Chromosome 4"/>
</dbReference>
<dbReference type="PANTHER" id="PTHR48044">
    <property type="entry name" value="GLYCOSYLTRANSFERASE"/>
    <property type="match status" value="1"/>
</dbReference>
<keyword evidence="2" id="KW-0808">Transferase</keyword>
<dbReference type="PANTHER" id="PTHR48044:SF29">
    <property type="entry name" value="GLYCOSYLTRANSFERASE"/>
    <property type="match status" value="1"/>
</dbReference>
<proteinExistence type="inferred from homology"/>
<dbReference type="EMBL" id="CP126651">
    <property type="protein sequence ID" value="WJZ86512.1"/>
    <property type="molecule type" value="Genomic_DNA"/>
</dbReference>
<evidence type="ECO:0000256" key="4">
    <source>
        <dbReference type="SAM" id="MobiDB-lite"/>
    </source>
</evidence>
<organism evidence="6 7">
    <name type="scientific">Vitis vinifera</name>
    <name type="common">Grape</name>
    <dbReference type="NCBI Taxonomy" id="29760"/>
    <lineage>
        <taxon>Eukaryota</taxon>
        <taxon>Viridiplantae</taxon>
        <taxon>Streptophyta</taxon>
        <taxon>Embryophyta</taxon>
        <taxon>Tracheophyta</taxon>
        <taxon>Spermatophyta</taxon>
        <taxon>Magnoliopsida</taxon>
        <taxon>eudicotyledons</taxon>
        <taxon>Gunneridae</taxon>
        <taxon>Pentapetalae</taxon>
        <taxon>rosids</taxon>
        <taxon>Vitales</taxon>
        <taxon>Vitaceae</taxon>
        <taxon>Viteae</taxon>
        <taxon>Vitis</taxon>
    </lineage>
</organism>
<evidence type="ECO:0000313" key="6">
    <source>
        <dbReference type="EMBL" id="WJZ86512.1"/>
    </source>
</evidence>